<evidence type="ECO:0000313" key="2">
    <source>
        <dbReference type="Proteomes" id="UP000031830"/>
    </source>
</evidence>
<dbReference type="SUPFAM" id="SSF82171">
    <property type="entry name" value="DPP6 N-terminal domain-like"/>
    <property type="match status" value="1"/>
</dbReference>
<organism evidence="1 2">
    <name type="scientific">Francisella philomiragia</name>
    <dbReference type="NCBI Taxonomy" id="28110"/>
    <lineage>
        <taxon>Bacteria</taxon>
        <taxon>Pseudomonadati</taxon>
        <taxon>Pseudomonadota</taxon>
        <taxon>Gammaproteobacteria</taxon>
        <taxon>Thiotrichales</taxon>
        <taxon>Francisellaceae</taxon>
        <taxon>Francisella</taxon>
    </lineage>
</organism>
<sequence>MFSFKKIIFIFFSFISVSLLYAMPTILSVSTDGKYVVSANSDGNVYLYDLNNKSIKKISNKTVNVFSANFIKDTHDFIYQTFDDNVVHIIDADNLKTIKSFTGQKNSVMQAVNKDLNTYAFATWNGYINIAQIKGDKLGHIYSYGNQFMNMDSKLIPTFYKNKLITTTGSGSLLIFNIDEIFNSENKDNPKNQIEIHKNSGAVMSAIDPNGEFVYTMSNDLVGTAIKYNLNTNSIQQYSNSTNKNNFFFVIEKNKQLPFLTYQNKPNGRTNIRFIDNDKVLVTYKGNSQPFLWTGLYDINNIKEQKLNSESKGNVAINKPIKYFPLINNPKDYLDGNYNIEPRPNVDGYNTTFDTSVEAHKLVIGQANGNGIMVYNYNPSDETLKLDWVGEPPKIEEKKEDKSKGWFW</sequence>
<dbReference type="KEGG" id="fpz:LA55_924"/>
<dbReference type="InterPro" id="IPR015943">
    <property type="entry name" value="WD40/YVTN_repeat-like_dom_sf"/>
</dbReference>
<dbReference type="RefSeq" id="WP_149031940.1">
    <property type="nucleotide sequence ID" value="NZ_CP009440.1"/>
</dbReference>
<dbReference type="AlphaFoldDB" id="A0A0B6D5W0"/>
<gene>
    <name evidence="1" type="ORF">LA55_924</name>
</gene>
<proteinExistence type="predicted"/>
<evidence type="ECO:0000313" key="1">
    <source>
        <dbReference type="EMBL" id="AJI54301.1"/>
    </source>
</evidence>
<dbReference type="EMBL" id="CP009440">
    <property type="protein sequence ID" value="AJI54301.1"/>
    <property type="molecule type" value="Genomic_DNA"/>
</dbReference>
<reference evidence="1 2" key="1">
    <citation type="journal article" date="2015" name="Genome Announc.">
        <title>Genome sequencing of 18 francisella strains to aid in assay development and testing.</title>
        <authorList>
            <person name="Johnson S.L."/>
            <person name="Daligault H.E."/>
            <person name="Davenport K.W."/>
            <person name="Coyne S.R."/>
            <person name="Frey K.G."/>
            <person name="Koroleva G.I."/>
            <person name="Broomall S.M."/>
            <person name="Bishop-Lilly K.A."/>
            <person name="Bruce D.C."/>
            <person name="Chertkov O."/>
            <person name="Freitas T."/>
            <person name="Jaissle J."/>
            <person name="Ladner J.T."/>
            <person name="Rosenzweig C.N."/>
            <person name="Gibbons H.S."/>
            <person name="Palacios G.F."/>
            <person name="Redden C.L."/>
            <person name="Xu Y."/>
            <person name="Minogue T.D."/>
            <person name="Chain P.S."/>
        </authorList>
    </citation>
    <scope>NUCLEOTIDE SEQUENCE [LARGE SCALE GENOMIC DNA]</scope>
    <source>
        <strain evidence="1 2">GA01-2794</strain>
    </source>
</reference>
<dbReference type="OrthoDB" id="5604418at2"/>
<dbReference type="Gene3D" id="2.130.10.10">
    <property type="entry name" value="YVTN repeat-like/Quinoprotein amine dehydrogenase"/>
    <property type="match status" value="1"/>
</dbReference>
<dbReference type="Proteomes" id="UP000031830">
    <property type="component" value="Chromosome"/>
</dbReference>
<accession>A0A0B6D5W0</accession>
<protein>
    <submittedName>
        <fullName evidence="1">Uncharacterized protein</fullName>
    </submittedName>
</protein>
<name>A0A0B6D5W0_9GAMM</name>